<evidence type="ECO:0000313" key="2">
    <source>
        <dbReference type="EMBL" id="ADN75850.1"/>
    </source>
</evidence>
<dbReference type="Proteomes" id="UP000006683">
    <property type="component" value="Chromosome"/>
</dbReference>
<dbReference type="GeneID" id="67181855"/>
<dbReference type="STRING" id="550540.Fbal_1646"/>
<keyword evidence="1" id="KW-1133">Transmembrane helix</keyword>
<gene>
    <name evidence="2" type="ordered locus">Fbal_1646</name>
</gene>
<evidence type="ECO:0000313" key="3">
    <source>
        <dbReference type="Proteomes" id="UP000006683"/>
    </source>
</evidence>
<dbReference type="EMBL" id="CP002209">
    <property type="protein sequence ID" value="ADN75850.1"/>
    <property type="molecule type" value="Genomic_DNA"/>
</dbReference>
<protein>
    <submittedName>
        <fullName evidence="2">Uncharacterized protein</fullName>
    </submittedName>
</protein>
<organism evidence="2 3">
    <name type="scientific">Ferrimonas balearica (strain DSM 9799 / CCM 4581 / KCTC 23876 / PAT)</name>
    <dbReference type="NCBI Taxonomy" id="550540"/>
    <lineage>
        <taxon>Bacteria</taxon>
        <taxon>Pseudomonadati</taxon>
        <taxon>Pseudomonadota</taxon>
        <taxon>Gammaproteobacteria</taxon>
        <taxon>Alteromonadales</taxon>
        <taxon>Ferrimonadaceae</taxon>
        <taxon>Ferrimonas</taxon>
    </lineage>
</organism>
<feature type="transmembrane region" description="Helical" evidence="1">
    <location>
        <begin position="98"/>
        <end position="119"/>
    </location>
</feature>
<keyword evidence="1" id="KW-0812">Transmembrane</keyword>
<dbReference type="HOGENOM" id="CLU_1728665_0_0_6"/>
<name>E1SQQ2_FERBD</name>
<dbReference type="AlphaFoldDB" id="E1SQQ2"/>
<dbReference type="KEGG" id="fbl:Fbal_1646"/>
<reference evidence="2 3" key="1">
    <citation type="journal article" date="2010" name="Stand. Genomic Sci.">
        <title>Complete genome sequence of Ferrimonas balearica type strain (PAT).</title>
        <authorList>
            <person name="Nolan M."/>
            <person name="Sikorski J."/>
            <person name="Davenport K."/>
            <person name="Lucas S."/>
            <person name="Glavina Del Rio T."/>
            <person name="Tice H."/>
            <person name="Cheng J."/>
            <person name="Goodwin L."/>
            <person name="Pitluck S."/>
            <person name="Liolios K."/>
            <person name="Ivanova N."/>
            <person name="Mavromatis K."/>
            <person name="Ovchinnikova G."/>
            <person name="Pati A."/>
            <person name="Chen A."/>
            <person name="Palaniappan K."/>
            <person name="Land M."/>
            <person name="Hauser L."/>
            <person name="Chang Y."/>
            <person name="Jeffries C."/>
            <person name="Tapia R."/>
            <person name="Brettin T."/>
            <person name="Detter J."/>
            <person name="Han C."/>
            <person name="Yasawong M."/>
            <person name="Rohde M."/>
            <person name="Tindall B."/>
            <person name="Goker M."/>
            <person name="Woyke T."/>
            <person name="Bristow J."/>
            <person name="Eisen J."/>
            <person name="Markowitz V."/>
            <person name="Hugenholtz P."/>
            <person name="Kyrpides N."/>
            <person name="Klenk H."/>
            <person name="Lapidus A."/>
        </authorList>
    </citation>
    <scope>NUCLEOTIDE SEQUENCE [LARGE SCALE GENOMIC DNA]</scope>
    <source>
        <strain evidence="3">DSM 9799 / CCM 4581 / KCTC 23876 / PAT</strain>
    </source>
</reference>
<dbReference type="GO" id="GO:0016020">
    <property type="term" value="C:membrane"/>
    <property type="evidence" value="ECO:0007669"/>
    <property type="project" value="InterPro"/>
</dbReference>
<keyword evidence="1" id="KW-0472">Membrane</keyword>
<keyword evidence="3" id="KW-1185">Reference proteome</keyword>
<dbReference type="RefSeq" id="WP_013345156.1">
    <property type="nucleotide sequence ID" value="NC_014541.1"/>
</dbReference>
<evidence type="ECO:0000256" key="1">
    <source>
        <dbReference type="SAM" id="Phobius"/>
    </source>
</evidence>
<dbReference type="Pfam" id="PF05656">
    <property type="entry name" value="DUF805"/>
    <property type="match status" value="1"/>
</dbReference>
<proteinExistence type="predicted"/>
<feature type="transmembrane region" description="Helical" evidence="1">
    <location>
        <begin position="62"/>
        <end position="86"/>
    </location>
</feature>
<feature type="transmembrane region" description="Helical" evidence="1">
    <location>
        <begin position="21"/>
        <end position="42"/>
    </location>
</feature>
<sequence length="151" mass="16358">MQPRIGQTLWGETGSGQLARLPFLVLTMGLLLLLMALGYAISERVRHYAQHHPTAPDQLTELTAALTGPGVILALLALLLITLTGLNLMSKRLRHMGLPGWPTTVALCLLTIAIGYGWSLPGANGFQLLVWLVLVLTPGQWFRHQSSSSAN</sequence>
<accession>E1SQQ2</accession>
<dbReference type="InterPro" id="IPR008523">
    <property type="entry name" value="DUF805"/>
</dbReference>